<protein>
    <submittedName>
        <fullName evidence="3">Uncharacterized protein</fullName>
    </submittedName>
</protein>
<reference evidence="3" key="1">
    <citation type="submission" date="2022-11" db="UniProtKB">
        <authorList>
            <consortium name="WormBaseParasite"/>
        </authorList>
    </citation>
    <scope>IDENTIFICATION</scope>
</reference>
<keyword evidence="2" id="KW-1185">Reference proteome</keyword>
<accession>A0A914WR83</accession>
<sequence>MLEDVDNLPKLSGKTVVELHEMELAFIQQRKDQPTCCTLDADVDVDTDVGVDMKSRTSSSLKEEMRASSPLNQALLSNCHSQSPDPVDSYWWKQENLLDSWVAPSLPSLSADVRDTSQPKNSRAQVAAEDGAASNKRTIIVAPNKRMVIASPNEEDDDLSPDVTI</sequence>
<evidence type="ECO:0000313" key="2">
    <source>
        <dbReference type="Proteomes" id="UP000887566"/>
    </source>
</evidence>
<dbReference type="Proteomes" id="UP000887566">
    <property type="component" value="Unplaced"/>
</dbReference>
<proteinExistence type="predicted"/>
<name>A0A914WR83_9BILA</name>
<evidence type="ECO:0000256" key="1">
    <source>
        <dbReference type="SAM" id="MobiDB-lite"/>
    </source>
</evidence>
<dbReference type="AlphaFoldDB" id="A0A914WR83"/>
<dbReference type="WBParaSite" id="PSAMB.scaffold4957size13046.g25612.t1">
    <property type="protein sequence ID" value="PSAMB.scaffold4957size13046.g25612.t1"/>
    <property type="gene ID" value="PSAMB.scaffold4957size13046.g25612"/>
</dbReference>
<evidence type="ECO:0000313" key="3">
    <source>
        <dbReference type="WBParaSite" id="PSAMB.scaffold4957size13046.g25612.t1"/>
    </source>
</evidence>
<feature type="region of interest" description="Disordered" evidence="1">
    <location>
        <begin position="112"/>
        <end position="134"/>
    </location>
</feature>
<organism evidence="2 3">
    <name type="scientific">Plectus sambesii</name>
    <dbReference type="NCBI Taxonomy" id="2011161"/>
    <lineage>
        <taxon>Eukaryota</taxon>
        <taxon>Metazoa</taxon>
        <taxon>Ecdysozoa</taxon>
        <taxon>Nematoda</taxon>
        <taxon>Chromadorea</taxon>
        <taxon>Plectida</taxon>
        <taxon>Plectina</taxon>
        <taxon>Plectoidea</taxon>
        <taxon>Plectidae</taxon>
        <taxon>Plectus</taxon>
    </lineage>
</organism>